<feature type="region of interest" description="Disordered" evidence="7">
    <location>
        <begin position="482"/>
        <end position="503"/>
    </location>
</feature>
<sequence>MNETTMQRTPTTIPGLDRLLGGGVFRGGIYIVQGAPGSGKTILANQLCFGHAAAGGRALYVTLLAESHSRMIGHLENLAFFDRAAIPDRVTYLSAFRTLEDDGLKGLVDMLRREIRSKRISLLVLDGLVSAEETATSPRELKKFIHELQTQAGLTDCTMFLLTSAYMGQRMVSAEHTMVDGLVELQSSTYGRQSERELQIHKFRGGAMIRGLHSYVICDNGIEVYPRTEALYAKPSRAETADGPTVSIGIPVLDGMMGGGPSVHSTTLLLGPAGIGKSTVGLQFLGHTDEPGLYFSFNESPQSVLVKAKGLKLPVAQRIKDGQVRVHWQPVTEAVVDAVCDRLLRTVEQNGIRRLFIDGVDGFAKLSTDTTRIGPLLTALSNELRARSVTTLSTAEMDLAGIVPGQPLAGMAVRDMSPVADNIIVMRYVGAHSHLHRLVAALKVREGRTSMEFRRFRLEPGGLHIEADAAVAERLLRGLEERPEEAQALQSAPHIPDHLGRGE</sequence>
<dbReference type="EC" id="2.7.11.1" evidence="1"/>
<protein>
    <recommendedName>
        <fullName evidence="1">non-specific serine/threonine protein kinase</fullName>
        <ecNumber evidence="1">2.7.11.1</ecNumber>
    </recommendedName>
</protein>
<accession>A0A2T1HU25</accession>
<dbReference type="PROSITE" id="PS51146">
    <property type="entry name" value="KAIC"/>
    <property type="match status" value="2"/>
</dbReference>
<gene>
    <name evidence="9" type="ORF">SLNSH_10005</name>
</gene>
<dbReference type="InterPro" id="IPR010624">
    <property type="entry name" value="KaiC_dom"/>
</dbReference>
<evidence type="ECO:0000256" key="5">
    <source>
        <dbReference type="ARBA" id="ARBA00022777"/>
    </source>
</evidence>
<dbReference type="GO" id="GO:0004674">
    <property type="term" value="F:protein serine/threonine kinase activity"/>
    <property type="evidence" value="ECO:0007669"/>
    <property type="project" value="UniProtKB-EC"/>
</dbReference>
<comment type="caution">
    <text evidence="9">The sequence shown here is derived from an EMBL/GenBank/DDBJ whole genome shotgun (WGS) entry which is preliminary data.</text>
</comment>
<dbReference type="PRINTS" id="PR01874">
    <property type="entry name" value="DNAREPAIRADA"/>
</dbReference>
<dbReference type="Pfam" id="PF06745">
    <property type="entry name" value="ATPase"/>
    <property type="match status" value="2"/>
</dbReference>
<reference evidence="10" key="1">
    <citation type="submission" date="2018-03" db="EMBL/GenBank/DDBJ databases">
        <authorList>
            <person name="Sun L."/>
            <person name="Liu H."/>
            <person name="Chen W."/>
            <person name="Huang K."/>
            <person name="Liu W."/>
            <person name="Gao X."/>
        </authorList>
    </citation>
    <scope>NUCLEOTIDE SEQUENCE [LARGE SCALE GENOMIC DNA]</scope>
    <source>
        <strain evidence="10">SH9</strain>
    </source>
</reference>
<feature type="domain" description="KaiC" evidence="8">
    <location>
        <begin position="7"/>
        <end position="238"/>
    </location>
</feature>
<dbReference type="AlphaFoldDB" id="A0A2T1HU25"/>
<evidence type="ECO:0000256" key="4">
    <source>
        <dbReference type="ARBA" id="ARBA00022737"/>
    </source>
</evidence>
<name>A0A2T1HU25_9HYPH</name>
<keyword evidence="4" id="KW-0677">Repeat</keyword>
<evidence type="ECO:0000259" key="8">
    <source>
        <dbReference type="PROSITE" id="PS51146"/>
    </source>
</evidence>
<dbReference type="InterPro" id="IPR014774">
    <property type="entry name" value="KaiC-like_dom"/>
</dbReference>
<evidence type="ECO:0000256" key="6">
    <source>
        <dbReference type="ARBA" id="ARBA00022801"/>
    </source>
</evidence>
<evidence type="ECO:0000256" key="1">
    <source>
        <dbReference type="ARBA" id="ARBA00012513"/>
    </source>
</evidence>
<evidence type="ECO:0000313" key="9">
    <source>
        <dbReference type="EMBL" id="PSC05144.1"/>
    </source>
</evidence>
<dbReference type="InterPro" id="IPR051347">
    <property type="entry name" value="Circadian_clock_KaiC-rel"/>
</dbReference>
<dbReference type="InterPro" id="IPR027417">
    <property type="entry name" value="P-loop_NTPase"/>
</dbReference>
<dbReference type="SMART" id="SM00382">
    <property type="entry name" value="AAA"/>
    <property type="match status" value="2"/>
</dbReference>
<keyword evidence="3" id="KW-0808">Transferase</keyword>
<keyword evidence="2" id="KW-0597">Phosphoprotein</keyword>
<dbReference type="InterPro" id="IPR003593">
    <property type="entry name" value="AAA+_ATPase"/>
</dbReference>
<dbReference type="GO" id="GO:0005524">
    <property type="term" value="F:ATP binding"/>
    <property type="evidence" value="ECO:0007669"/>
    <property type="project" value="InterPro"/>
</dbReference>
<organism evidence="9 10">
    <name type="scientific">Alsobacter soli</name>
    <dbReference type="NCBI Taxonomy" id="2109933"/>
    <lineage>
        <taxon>Bacteria</taxon>
        <taxon>Pseudomonadati</taxon>
        <taxon>Pseudomonadota</taxon>
        <taxon>Alphaproteobacteria</taxon>
        <taxon>Hyphomicrobiales</taxon>
        <taxon>Alsobacteraceae</taxon>
        <taxon>Alsobacter</taxon>
    </lineage>
</organism>
<dbReference type="EMBL" id="PVZS01000009">
    <property type="protein sequence ID" value="PSC05144.1"/>
    <property type="molecule type" value="Genomic_DNA"/>
</dbReference>
<dbReference type="PANTHER" id="PTHR42926:SF1">
    <property type="entry name" value="CIRCADIAN CLOCK OSCILLATOR PROTEIN KAIC 1"/>
    <property type="match status" value="1"/>
</dbReference>
<dbReference type="PANTHER" id="PTHR42926">
    <property type="match status" value="1"/>
</dbReference>
<dbReference type="Proteomes" id="UP000239772">
    <property type="component" value="Unassembled WGS sequence"/>
</dbReference>
<proteinExistence type="predicted"/>
<dbReference type="GO" id="GO:0016787">
    <property type="term" value="F:hydrolase activity"/>
    <property type="evidence" value="ECO:0007669"/>
    <property type="project" value="UniProtKB-KW"/>
</dbReference>
<evidence type="ECO:0000256" key="2">
    <source>
        <dbReference type="ARBA" id="ARBA00022553"/>
    </source>
</evidence>
<evidence type="ECO:0000313" key="10">
    <source>
        <dbReference type="Proteomes" id="UP000239772"/>
    </source>
</evidence>
<evidence type="ECO:0000256" key="7">
    <source>
        <dbReference type="SAM" id="MobiDB-lite"/>
    </source>
</evidence>
<feature type="domain" description="KaiC" evidence="8">
    <location>
        <begin position="244"/>
        <end position="479"/>
    </location>
</feature>
<keyword evidence="10" id="KW-1185">Reference proteome</keyword>
<dbReference type="SUPFAM" id="SSF52540">
    <property type="entry name" value="P-loop containing nucleoside triphosphate hydrolases"/>
    <property type="match status" value="2"/>
</dbReference>
<keyword evidence="5" id="KW-0418">Kinase</keyword>
<dbReference type="Gene3D" id="3.40.50.300">
    <property type="entry name" value="P-loop containing nucleotide triphosphate hydrolases"/>
    <property type="match status" value="2"/>
</dbReference>
<evidence type="ECO:0000256" key="3">
    <source>
        <dbReference type="ARBA" id="ARBA00022679"/>
    </source>
</evidence>
<dbReference type="InterPro" id="IPR030665">
    <property type="entry name" value="KaiC"/>
</dbReference>
<keyword evidence="6" id="KW-0378">Hydrolase</keyword>
<dbReference type="RefSeq" id="WP_106336624.1">
    <property type="nucleotide sequence ID" value="NZ_PVZS01000009.1"/>
</dbReference>
<dbReference type="PIRSF" id="PIRSF039117">
    <property type="entry name" value="KaiC"/>
    <property type="match status" value="1"/>
</dbReference>
<dbReference type="OrthoDB" id="9787927at2"/>